<name>A0A147BFL8_IXORI</name>
<evidence type="ECO:0000313" key="2">
    <source>
        <dbReference type="EMBL" id="JAR89222.1"/>
    </source>
</evidence>
<sequence length="125" mass="14198">ATPEICGSYWVYQGAATVFKSTAKFSFSTNCATTLCSVAHRWCICFAKICKEQTYPRGKVRKEKGLAPMETQQSHRSLNNMAPFPTGVKRWRKQSRRSLTPTNEHPAPRAGVFSRPKEVQNYVLR</sequence>
<feature type="region of interest" description="Disordered" evidence="1">
    <location>
        <begin position="61"/>
        <end position="112"/>
    </location>
</feature>
<dbReference type="EMBL" id="GEGO01006182">
    <property type="protein sequence ID" value="JAR89222.1"/>
    <property type="molecule type" value="Transcribed_RNA"/>
</dbReference>
<dbReference type="AlphaFoldDB" id="A0A147BFL8"/>
<feature type="non-terminal residue" evidence="2">
    <location>
        <position position="1"/>
    </location>
</feature>
<proteinExistence type="predicted"/>
<accession>A0A147BFL8</accession>
<feature type="compositionally biased region" description="Polar residues" evidence="1">
    <location>
        <begin position="70"/>
        <end position="80"/>
    </location>
</feature>
<organism evidence="2">
    <name type="scientific">Ixodes ricinus</name>
    <name type="common">Common tick</name>
    <name type="synonym">Acarus ricinus</name>
    <dbReference type="NCBI Taxonomy" id="34613"/>
    <lineage>
        <taxon>Eukaryota</taxon>
        <taxon>Metazoa</taxon>
        <taxon>Ecdysozoa</taxon>
        <taxon>Arthropoda</taxon>
        <taxon>Chelicerata</taxon>
        <taxon>Arachnida</taxon>
        <taxon>Acari</taxon>
        <taxon>Parasitiformes</taxon>
        <taxon>Ixodida</taxon>
        <taxon>Ixodoidea</taxon>
        <taxon>Ixodidae</taxon>
        <taxon>Ixodinae</taxon>
        <taxon>Ixodes</taxon>
    </lineage>
</organism>
<protein>
    <submittedName>
        <fullName evidence="2">Uncharacterized protein</fullName>
    </submittedName>
</protein>
<reference evidence="2" key="1">
    <citation type="journal article" date="2018" name="PLoS Negl. Trop. Dis.">
        <title>Sialome diversity of ticks revealed by RNAseq of single tick salivary glands.</title>
        <authorList>
            <person name="Perner J."/>
            <person name="Kropackova S."/>
            <person name="Kopacek P."/>
            <person name="Ribeiro J.M."/>
        </authorList>
    </citation>
    <scope>NUCLEOTIDE SEQUENCE</scope>
    <source>
        <strain evidence="2">Siblings of single egg batch collected in Ceske Budejovice</strain>
        <tissue evidence="2">Salivary glands</tissue>
    </source>
</reference>
<evidence type="ECO:0000256" key="1">
    <source>
        <dbReference type="SAM" id="MobiDB-lite"/>
    </source>
</evidence>